<evidence type="ECO:0000256" key="1">
    <source>
        <dbReference type="ARBA" id="ARBA00022737"/>
    </source>
</evidence>
<organism evidence="3 4">
    <name type="scientific">Cotonvirus japonicus</name>
    <dbReference type="NCBI Taxonomy" id="2811091"/>
    <lineage>
        <taxon>Viruses</taxon>
        <taxon>Varidnaviria</taxon>
        <taxon>Bamfordvirae</taxon>
        <taxon>Nucleocytoviricota</taxon>
        <taxon>Megaviricetes</taxon>
        <taxon>Imitervirales</taxon>
        <taxon>Mimiviridae</taxon>
        <taxon>Megamimivirinae</taxon>
        <taxon>Cotonvirus</taxon>
        <taxon>Cotonvirus japonicum</taxon>
    </lineage>
</organism>
<dbReference type="RefSeq" id="YP_010841461.1">
    <property type="nucleotide sequence ID" value="NC_079139.1"/>
</dbReference>
<evidence type="ECO:0000256" key="2">
    <source>
        <dbReference type="ARBA" id="ARBA00023043"/>
    </source>
</evidence>
<accession>A0ABM7NRQ9</accession>
<proteinExistence type="predicted"/>
<dbReference type="InterPro" id="IPR036770">
    <property type="entry name" value="Ankyrin_rpt-contain_sf"/>
</dbReference>
<dbReference type="Pfam" id="PF12796">
    <property type="entry name" value="Ank_2"/>
    <property type="match status" value="1"/>
</dbReference>
<dbReference type="PANTHER" id="PTHR24178">
    <property type="entry name" value="MOLTING PROTEIN MLT-4"/>
    <property type="match status" value="1"/>
</dbReference>
<dbReference type="PROSITE" id="PS50088">
    <property type="entry name" value="ANK_REPEAT"/>
    <property type="match status" value="2"/>
</dbReference>
<keyword evidence="2" id="KW-0040">ANK repeat</keyword>
<evidence type="ECO:0000313" key="4">
    <source>
        <dbReference type="Proteomes" id="UP001321479"/>
    </source>
</evidence>
<dbReference type="PANTHER" id="PTHR24178:SF9">
    <property type="entry name" value="ANK_REP_REGION DOMAIN-CONTAINING PROTEIN"/>
    <property type="match status" value="1"/>
</dbReference>
<protein>
    <submittedName>
        <fullName evidence="3">Ankyrin repeat protein</fullName>
    </submittedName>
</protein>
<dbReference type="EMBL" id="AP024483">
    <property type="protein sequence ID" value="BCS82853.1"/>
    <property type="molecule type" value="Genomic_DNA"/>
</dbReference>
<evidence type="ECO:0000313" key="3">
    <source>
        <dbReference type="EMBL" id="BCS82853.1"/>
    </source>
</evidence>
<keyword evidence="1" id="KW-0677">Repeat</keyword>
<dbReference type="Gene3D" id="1.25.40.20">
    <property type="entry name" value="Ankyrin repeat-containing domain"/>
    <property type="match status" value="2"/>
</dbReference>
<dbReference type="SUPFAM" id="SSF48403">
    <property type="entry name" value="Ankyrin repeat"/>
    <property type="match status" value="1"/>
</dbReference>
<keyword evidence="4" id="KW-1185">Reference proteome</keyword>
<name>A0ABM7NRQ9_9VIRU</name>
<dbReference type="SMART" id="SM00248">
    <property type="entry name" value="ANK"/>
    <property type="match status" value="4"/>
</dbReference>
<dbReference type="InterPro" id="IPR002110">
    <property type="entry name" value="Ankyrin_rpt"/>
</dbReference>
<dbReference type="GeneID" id="80558058"/>
<reference evidence="3 4" key="1">
    <citation type="submission" date="2021-02" db="EMBL/GenBank/DDBJ databases">
        <title>Cotonvirus japonicus, which uses Golgi apparatus of host cells for its virion factory, phylogenetically links tailed tupanvirus and icosahedral mimivirus.</title>
        <authorList>
            <person name="Takahashi H."/>
            <person name="Fukaya S."/>
            <person name="Song C."/>
            <person name="Murata K."/>
            <person name="Takemura M."/>
        </authorList>
    </citation>
    <scope>NUCLEOTIDE SEQUENCE [LARGE SCALE GENOMIC DNA]</scope>
</reference>
<dbReference type="Proteomes" id="UP001321479">
    <property type="component" value="Segment"/>
</dbReference>
<sequence length="227" mass="26568">MNSFSLENIRQTIINSIYENDDDIKKLIDNGFDVNAKFSHNETLLMIIVSNMKSHQQNLFNFILRQKININDQDDRGQTSLMKLIINNESTTNDVYELLKHGANVNIEDSLGNTALIYAVKYHNIEVIEVLVKFGASILHKNLKNLTAIQMAIKMEDIDSVNFLLLNMDYLTRQEIDNHKEYVLKIKPRFEMDNKINQEICQTIIEQFHDKVGYMRIFDTVESIYRF</sequence>
<dbReference type="PROSITE" id="PS50297">
    <property type="entry name" value="ANK_REP_REGION"/>
    <property type="match status" value="1"/>
</dbReference>